<reference evidence="2" key="1">
    <citation type="submission" date="2019-03" db="EMBL/GenBank/DDBJ databases">
        <authorList>
            <person name="Ashton P.M."/>
            <person name="Dallman T."/>
            <person name="Nair S."/>
            <person name="De Pinna E."/>
            <person name="Peters T."/>
            <person name="Grant K."/>
        </authorList>
    </citation>
    <scope>NUCLEOTIDE SEQUENCE [LARGE SCALE GENOMIC DNA]</scope>
    <source>
        <strain evidence="2">271153</strain>
        <strain evidence="1">500372</strain>
    </source>
</reference>
<protein>
    <recommendedName>
        <fullName evidence="3">RNA polymerase subunit sigma-70</fullName>
    </recommendedName>
</protein>
<evidence type="ECO:0000313" key="2">
    <source>
        <dbReference type="EMBL" id="ECB7109448.1"/>
    </source>
</evidence>
<evidence type="ECO:0008006" key="3">
    <source>
        <dbReference type="Google" id="ProtNLM"/>
    </source>
</evidence>
<gene>
    <name evidence="2" type="ORF">E1A34_26000</name>
    <name evidence="1" type="ORF">EVG73_22340</name>
</gene>
<proteinExistence type="predicted"/>
<comment type="caution">
    <text evidence="2">The sequence shown here is derived from an EMBL/GenBank/DDBJ whole genome shotgun (WGS) entry which is preliminary data.</text>
</comment>
<sequence length="191" mass="21834">MNQAEFARRHGVSRKTVTQWKERGWLVMNGREIDVSASDAMLEKYRKTVIREDVLPEAETLLQTGADEYQDEGDDEDMSPDKVAERIMLATGATMSLDEARRVKENYLALLTKLEYQQKEGELVDLTEAKEVLFACARQSRDAWMNWPARVAPLMAADLDIPADRMTEVLTAHVHKQISLLGEPEFYITEE</sequence>
<dbReference type="EMBL" id="AAHWTY010000088">
    <property type="protein sequence ID" value="ECB1915098.1"/>
    <property type="molecule type" value="Genomic_DNA"/>
</dbReference>
<dbReference type="EMBL" id="AAHYLK010000047">
    <property type="protein sequence ID" value="ECB7109448.1"/>
    <property type="molecule type" value="Genomic_DNA"/>
</dbReference>
<evidence type="ECO:0000313" key="1">
    <source>
        <dbReference type="EMBL" id="ECB1915098.1"/>
    </source>
</evidence>
<organism evidence="2">
    <name type="scientific">Salmonella newport</name>
    <dbReference type="NCBI Taxonomy" id="108619"/>
    <lineage>
        <taxon>Bacteria</taxon>
        <taxon>Pseudomonadati</taxon>
        <taxon>Pseudomonadota</taxon>
        <taxon>Gammaproteobacteria</taxon>
        <taxon>Enterobacterales</taxon>
        <taxon>Enterobacteriaceae</taxon>
        <taxon>Salmonella</taxon>
    </lineage>
</organism>
<name>A0A610XNC7_SALNE</name>
<accession>A0A610XNC7</accession>
<dbReference type="AlphaFoldDB" id="A0A610XNC7"/>
<dbReference type="Proteomes" id="UP000839827">
    <property type="component" value="Unassembled WGS sequence"/>
</dbReference>